<evidence type="ECO:0000256" key="1">
    <source>
        <dbReference type="SAM" id="MobiDB-lite"/>
    </source>
</evidence>
<accession>A0AA36FST8</accession>
<feature type="compositionally biased region" description="Polar residues" evidence="1">
    <location>
        <begin position="94"/>
        <end position="115"/>
    </location>
</feature>
<feature type="compositionally biased region" description="Basic and acidic residues" evidence="1">
    <location>
        <begin position="144"/>
        <end position="154"/>
    </location>
</feature>
<gene>
    <name evidence="3" type="ORF">MSPICULIGERA_LOCUS23058</name>
    <name evidence="2" type="ORF">MSPICULIGERA_LOCUS2544</name>
</gene>
<evidence type="ECO:0000313" key="3">
    <source>
        <dbReference type="EMBL" id="CAJ0585025.1"/>
    </source>
</evidence>
<reference evidence="2" key="1">
    <citation type="submission" date="2023-06" db="EMBL/GenBank/DDBJ databases">
        <authorList>
            <person name="Delattre M."/>
        </authorList>
    </citation>
    <scope>NUCLEOTIDE SEQUENCE</scope>
    <source>
        <strain evidence="2">AF72</strain>
    </source>
</reference>
<keyword evidence="4" id="KW-1185">Reference proteome</keyword>
<comment type="caution">
    <text evidence="2">The sequence shown here is derived from an EMBL/GenBank/DDBJ whole genome shotgun (WGS) entry which is preliminary data.</text>
</comment>
<name>A0AA36FST8_9BILA</name>
<feature type="non-terminal residue" evidence="2">
    <location>
        <position position="154"/>
    </location>
</feature>
<proteinExistence type="predicted"/>
<protein>
    <submittedName>
        <fullName evidence="2">Uncharacterized protein</fullName>
    </submittedName>
</protein>
<evidence type="ECO:0000313" key="2">
    <source>
        <dbReference type="EMBL" id="CAJ0563764.1"/>
    </source>
</evidence>
<feature type="compositionally biased region" description="Polar residues" evidence="1">
    <location>
        <begin position="32"/>
        <end position="42"/>
    </location>
</feature>
<dbReference type="EMBL" id="CATQJA010002702">
    <property type="protein sequence ID" value="CAJ0585025.1"/>
    <property type="molecule type" value="Genomic_DNA"/>
</dbReference>
<organism evidence="2 4">
    <name type="scientific">Mesorhabditis spiculigera</name>
    <dbReference type="NCBI Taxonomy" id="96644"/>
    <lineage>
        <taxon>Eukaryota</taxon>
        <taxon>Metazoa</taxon>
        <taxon>Ecdysozoa</taxon>
        <taxon>Nematoda</taxon>
        <taxon>Chromadorea</taxon>
        <taxon>Rhabditida</taxon>
        <taxon>Rhabditina</taxon>
        <taxon>Rhabditomorpha</taxon>
        <taxon>Rhabditoidea</taxon>
        <taxon>Rhabditidae</taxon>
        <taxon>Mesorhabditinae</taxon>
        <taxon>Mesorhabditis</taxon>
    </lineage>
</organism>
<sequence length="154" mass="17029">MPTPAAQPHALRRPSVSAASSAFTPKDPAPLSVSTSSVNSEGFQRFPFRPKLTNVLNPVTSMRECLLRRISPERAAIYDKLFPADPRGLLNPTPVKNNNTSPKPSTSRTNITPGDNSMEWETPGTSRDQTDKSEQFDYNNNDDNSDRADESMTY</sequence>
<feature type="region of interest" description="Disordered" evidence="1">
    <location>
        <begin position="1"/>
        <end position="49"/>
    </location>
</feature>
<feature type="region of interest" description="Disordered" evidence="1">
    <location>
        <begin position="83"/>
        <end position="154"/>
    </location>
</feature>
<dbReference type="Proteomes" id="UP001177023">
    <property type="component" value="Unassembled WGS sequence"/>
</dbReference>
<dbReference type="AlphaFoldDB" id="A0AA36FST8"/>
<dbReference type="EMBL" id="CATQJA010000748">
    <property type="protein sequence ID" value="CAJ0563764.1"/>
    <property type="molecule type" value="Genomic_DNA"/>
</dbReference>
<evidence type="ECO:0000313" key="4">
    <source>
        <dbReference type="Proteomes" id="UP001177023"/>
    </source>
</evidence>